<keyword evidence="3" id="KW-1185">Reference proteome</keyword>
<feature type="compositionally biased region" description="Polar residues" evidence="1">
    <location>
        <begin position="48"/>
        <end position="59"/>
    </location>
</feature>
<dbReference type="AlphaFoldDB" id="L9X5S2"/>
<protein>
    <submittedName>
        <fullName evidence="2">Uncharacterized protein</fullName>
    </submittedName>
</protein>
<evidence type="ECO:0000313" key="2">
    <source>
        <dbReference type="EMBL" id="ELY55938.1"/>
    </source>
</evidence>
<accession>L9X5S2</accession>
<dbReference type="eggNOG" id="ENOG502N5J6">
    <property type="taxonomic scope" value="Archaea"/>
</dbReference>
<evidence type="ECO:0000313" key="3">
    <source>
        <dbReference type="Proteomes" id="UP000011602"/>
    </source>
</evidence>
<dbReference type="EMBL" id="AOHZ01000047">
    <property type="protein sequence ID" value="ELY55938.1"/>
    <property type="molecule type" value="Genomic_DNA"/>
</dbReference>
<evidence type="ECO:0000256" key="1">
    <source>
        <dbReference type="SAM" id="MobiDB-lite"/>
    </source>
</evidence>
<organism evidence="2 3">
    <name type="scientific">Natronolimnohabitans innermongolicus JCM 12255</name>
    <dbReference type="NCBI Taxonomy" id="1227499"/>
    <lineage>
        <taxon>Archaea</taxon>
        <taxon>Methanobacteriati</taxon>
        <taxon>Methanobacteriota</taxon>
        <taxon>Stenosarchaea group</taxon>
        <taxon>Halobacteria</taxon>
        <taxon>Halobacteriales</taxon>
        <taxon>Natrialbaceae</taxon>
        <taxon>Natronolimnohabitans</taxon>
    </lineage>
</organism>
<proteinExistence type="predicted"/>
<comment type="caution">
    <text evidence="2">The sequence shown here is derived from an EMBL/GenBank/DDBJ whole genome shotgun (WGS) entry which is preliminary data.</text>
</comment>
<dbReference type="STRING" id="1227499.C493_10683"/>
<dbReference type="Proteomes" id="UP000011602">
    <property type="component" value="Unassembled WGS sequence"/>
</dbReference>
<sequence>MSTQTRSRGAASCTECGRVLAVWLSSEGEIHPIGSVNGCPCGSTSFRPLRSSLGSNTSDGPDVAVESRDF</sequence>
<feature type="region of interest" description="Disordered" evidence="1">
    <location>
        <begin position="48"/>
        <end position="70"/>
    </location>
</feature>
<gene>
    <name evidence="2" type="ORF">C493_10683</name>
</gene>
<reference evidence="2 3" key="1">
    <citation type="journal article" date="2014" name="PLoS Genet.">
        <title>Phylogenetically driven sequencing of extremely halophilic archaea reveals strategies for static and dynamic osmo-response.</title>
        <authorList>
            <person name="Becker E.A."/>
            <person name="Seitzer P.M."/>
            <person name="Tritt A."/>
            <person name="Larsen D."/>
            <person name="Krusor M."/>
            <person name="Yao A.I."/>
            <person name="Wu D."/>
            <person name="Madern D."/>
            <person name="Eisen J.A."/>
            <person name="Darling A.E."/>
            <person name="Facciotti M.T."/>
        </authorList>
    </citation>
    <scope>NUCLEOTIDE SEQUENCE [LARGE SCALE GENOMIC DNA]</scope>
    <source>
        <strain evidence="2 3">JCM 12255</strain>
    </source>
</reference>
<name>L9X5S2_9EURY</name>